<organism evidence="2 3">
    <name type="scientific">Dissostichus eleginoides</name>
    <name type="common">Patagonian toothfish</name>
    <name type="synonym">Dissostichus amissus</name>
    <dbReference type="NCBI Taxonomy" id="100907"/>
    <lineage>
        <taxon>Eukaryota</taxon>
        <taxon>Metazoa</taxon>
        <taxon>Chordata</taxon>
        <taxon>Craniata</taxon>
        <taxon>Vertebrata</taxon>
        <taxon>Euteleostomi</taxon>
        <taxon>Actinopterygii</taxon>
        <taxon>Neopterygii</taxon>
        <taxon>Teleostei</taxon>
        <taxon>Neoteleostei</taxon>
        <taxon>Acanthomorphata</taxon>
        <taxon>Eupercaria</taxon>
        <taxon>Perciformes</taxon>
        <taxon>Notothenioidei</taxon>
        <taxon>Nototheniidae</taxon>
        <taxon>Dissostichus</taxon>
    </lineage>
</organism>
<evidence type="ECO:0000313" key="2">
    <source>
        <dbReference type="EMBL" id="KAK1888275.1"/>
    </source>
</evidence>
<keyword evidence="3" id="KW-1185">Reference proteome</keyword>
<name>A0AAD9F790_DISEL</name>
<dbReference type="AlphaFoldDB" id="A0AAD9F790"/>
<dbReference type="EMBL" id="JASDAP010000018">
    <property type="protein sequence ID" value="KAK1888275.1"/>
    <property type="molecule type" value="Genomic_DNA"/>
</dbReference>
<feature type="compositionally biased region" description="Polar residues" evidence="1">
    <location>
        <begin position="25"/>
        <end position="39"/>
    </location>
</feature>
<evidence type="ECO:0000313" key="3">
    <source>
        <dbReference type="Proteomes" id="UP001228049"/>
    </source>
</evidence>
<comment type="caution">
    <text evidence="2">The sequence shown here is derived from an EMBL/GenBank/DDBJ whole genome shotgun (WGS) entry which is preliminary data.</text>
</comment>
<evidence type="ECO:0000256" key="1">
    <source>
        <dbReference type="SAM" id="MobiDB-lite"/>
    </source>
</evidence>
<gene>
    <name evidence="2" type="ORF">KUDE01_029058</name>
</gene>
<reference evidence="2" key="1">
    <citation type="submission" date="2023-04" db="EMBL/GenBank/DDBJ databases">
        <title>Chromosome-level genome of Chaenocephalus aceratus.</title>
        <authorList>
            <person name="Park H."/>
        </authorList>
    </citation>
    <scope>NUCLEOTIDE SEQUENCE</scope>
    <source>
        <strain evidence="2">DE</strain>
        <tissue evidence="2">Muscle</tissue>
    </source>
</reference>
<sequence length="175" mass="19718">MDHHWRALQTRGDGLKELSCLLSSETMQSTHEPSTTPQEQQDEGVLTEQAQPSRSVTGDRPQEDIASDDVSPVDNMMEEMKSRCQDPHFTAGLLAMAKQYNVLRSNPSKLLSAFHSFGKSGSLTSERADDWLPAYSCCTQEVRRWLKTAFIFWAPCETAQFKFGSGVEHQSFKKN</sequence>
<feature type="region of interest" description="Disordered" evidence="1">
    <location>
        <begin position="25"/>
        <end position="71"/>
    </location>
</feature>
<accession>A0AAD9F790</accession>
<protein>
    <submittedName>
        <fullName evidence="2">FYVE RhoGEF and PH domain containing protein 3</fullName>
    </submittedName>
</protein>
<proteinExistence type="predicted"/>
<dbReference type="Proteomes" id="UP001228049">
    <property type="component" value="Unassembled WGS sequence"/>
</dbReference>